<gene>
    <name evidence="1" type="ORF">SDC9_82364</name>
</gene>
<comment type="caution">
    <text evidence="1">The sequence shown here is derived from an EMBL/GenBank/DDBJ whole genome shotgun (WGS) entry which is preliminary data.</text>
</comment>
<evidence type="ECO:0000313" key="1">
    <source>
        <dbReference type="EMBL" id="MPM35770.1"/>
    </source>
</evidence>
<reference evidence="1" key="1">
    <citation type="submission" date="2019-08" db="EMBL/GenBank/DDBJ databases">
        <authorList>
            <person name="Kucharzyk K."/>
            <person name="Murdoch R.W."/>
            <person name="Higgins S."/>
            <person name="Loffler F."/>
        </authorList>
    </citation>
    <scope>NUCLEOTIDE SEQUENCE</scope>
</reference>
<proteinExistence type="predicted"/>
<dbReference type="AlphaFoldDB" id="A0A644Z4E7"/>
<sequence>MAHRLRRLAVEQLARARKHELEVIVDLRHRAHGRARRAHRIGLVDGNRWRHALHLVHRRFIHAVKKLPRVGAERFHIAPLAFCVQRVEHKAGLARAAGPGDHGQFAGLDVHIQVLEVVLSGSVNTDQSLCHERRLS</sequence>
<dbReference type="EMBL" id="VSSQ01007391">
    <property type="protein sequence ID" value="MPM35770.1"/>
    <property type="molecule type" value="Genomic_DNA"/>
</dbReference>
<organism evidence="1">
    <name type="scientific">bioreactor metagenome</name>
    <dbReference type="NCBI Taxonomy" id="1076179"/>
    <lineage>
        <taxon>unclassified sequences</taxon>
        <taxon>metagenomes</taxon>
        <taxon>ecological metagenomes</taxon>
    </lineage>
</organism>
<protein>
    <submittedName>
        <fullName evidence="1">Uncharacterized protein</fullName>
    </submittedName>
</protein>
<name>A0A644Z4E7_9ZZZZ</name>
<accession>A0A644Z4E7</accession>